<dbReference type="InterPro" id="IPR008183">
    <property type="entry name" value="Aldose_1/G6P_1-epimerase"/>
</dbReference>
<proteinExistence type="inferred from homology"/>
<dbReference type="PANTHER" id="PTHR10091:SF0">
    <property type="entry name" value="GALACTOSE MUTAROTASE"/>
    <property type="match status" value="1"/>
</dbReference>
<evidence type="ECO:0000256" key="2">
    <source>
        <dbReference type="ARBA" id="ARBA00023235"/>
    </source>
</evidence>
<organism evidence="4 5">
    <name type="scientific">Paracoccus haeundaensis</name>
    <dbReference type="NCBI Taxonomy" id="225362"/>
    <lineage>
        <taxon>Bacteria</taxon>
        <taxon>Pseudomonadati</taxon>
        <taxon>Pseudomonadota</taxon>
        <taxon>Alphaproteobacteria</taxon>
        <taxon>Rhodobacterales</taxon>
        <taxon>Paracoccaceae</taxon>
        <taxon>Paracoccus</taxon>
    </lineage>
</organism>
<protein>
    <submittedName>
        <fullName evidence="4">Galactose mutarotase</fullName>
    </submittedName>
</protein>
<dbReference type="GO" id="GO:0004034">
    <property type="term" value="F:aldose 1-epimerase activity"/>
    <property type="evidence" value="ECO:0007669"/>
    <property type="project" value="TreeGrafter"/>
</dbReference>
<dbReference type="SUPFAM" id="SSF74650">
    <property type="entry name" value="Galactose mutarotase-like"/>
    <property type="match status" value="1"/>
</dbReference>
<dbReference type="GO" id="GO:0033499">
    <property type="term" value="P:galactose catabolic process via UDP-galactose, Leloir pathway"/>
    <property type="evidence" value="ECO:0007669"/>
    <property type="project" value="TreeGrafter"/>
</dbReference>
<dbReference type="AlphaFoldDB" id="A0A5C4R212"/>
<reference evidence="4 5" key="1">
    <citation type="submission" date="2019-06" db="EMBL/GenBank/DDBJ databases">
        <authorList>
            <person name="Li J."/>
        </authorList>
    </citation>
    <scope>NUCLEOTIDE SEQUENCE [LARGE SCALE GENOMIC DNA]</scope>
    <source>
        <strain evidence="4 5">CGMCC 1.8012</strain>
    </source>
</reference>
<dbReference type="EMBL" id="VDDC01000042">
    <property type="protein sequence ID" value="TNH37966.1"/>
    <property type="molecule type" value="Genomic_DNA"/>
</dbReference>
<dbReference type="InterPro" id="IPR011013">
    <property type="entry name" value="Gal_mutarotase_sf_dom"/>
</dbReference>
<accession>A0A5C4R212</accession>
<evidence type="ECO:0000313" key="4">
    <source>
        <dbReference type="EMBL" id="TNH37966.1"/>
    </source>
</evidence>
<keyword evidence="3" id="KW-0119">Carbohydrate metabolism</keyword>
<keyword evidence="2" id="KW-0413">Isomerase</keyword>
<name>A0A5C4R212_9RHOB</name>
<dbReference type="GO" id="GO:0030246">
    <property type="term" value="F:carbohydrate binding"/>
    <property type="evidence" value="ECO:0007669"/>
    <property type="project" value="InterPro"/>
</dbReference>
<gene>
    <name evidence="4" type="ORF">FHD67_17450</name>
</gene>
<comment type="caution">
    <text evidence="4">The sequence shown here is derived from an EMBL/GenBank/DDBJ whole genome shotgun (WGS) entry which is preliminary data.</text>
</comment>
<sequence>MIDMGQLPDGRRVQAVDLQAGRLRAHVLTLGGIVQDLRLDGVDHPLVLGHPDPATYLTDPFRHVGALVGRYANRIAGARIRLSGRVHDLDANEGPNCLHGGTDGASVRLWRITRAAPDAVTLALDFADGEMGFPGAMQALATLSLGDHDGTASFNVTLQATATRPTPCNLTHHGYWTLSPNGAADQMLQIDADRYLPVDDALIPLPDAPAPVAGTRFDFRTARPLGDAGLDHCWCLADGHGPLRQVASLTAPDLRLRVLTTAPGLQVYDGGHFPQTGLAGHPGQTARPQSAVAFEAQEWPDAPNRPDFPPTILRPGTVWRTETRYLLDRP</sequence>
<dbReference type="GO" id="GO:0006006">
    <property type="term" value="P:glucose metabolic process"/>
    <property type="evidence" value="ECO:0007669"/>
    <property type="project" value="TreeGrafter"/>
</dbReference>
<dbReference type="Pfam" id="PF01263">
    <property type="entry name" value="Aldose_epim"/>
    <property type="match status" value="1"/>
</dbReference>
<dbReference type="PANTHER" id="PTHR10091">
    <property type="entry name" value="ALDOSE-1-EPIMERASE"/>
    <property type="match status" value="1"/>
</dbReference>
<evidence type="ECO:0000313" key="5">
    <source>
        <dbReference type="Proteomes" id="UP000304880"/>
    </source>
</evidence>
<dbReference type="Gene3D" id="2.70.98.10">
    <property type="match status" value="1"/>
</dbReference>
<dbReference type="InterPro" id="IPR014718">
    <property type="entry name" value="GH-type_carb-bd"/>
</dbReference>
<comment type="similarity">
    <text evidence="1">Belongs to the aldose epimerase family.</text>
</comment>
<dbReference type="CDD" id="cd09019">
    <property type="entry name" value="galactose_mutarotase_like"/>
    <property type="match status" value="1"/>
</dbReference>
<dbReference type="Proteomes" id="UP000304880">
    <property type="component" value="Unassembled WGS sequence"/>
</dbReference>
<evidence type="ECO:0000256" key="1">
    <source>
        <dbReference type="ARBA" id="ARBA00006206"/>
    </source>
</evidence>
<evidence type="ECO:0000256" key="3">
    <source>
        <dbReference type="ARBA" id="ARBA00023277"/>
    </source>
</evidence>
<dbReference type="InterPro" id="IPR047215">
    <property type="entry name" value="Galactose_mutarotase-like"/>
</dbReference>
<dbReference type="GO" id="GO:0005737">
    <property type="term" value="C:cytoplasm"/>
    <property type="evidence" value="ECO:0007669"/>
    <property type="project" value="TreeGrafter"/>
</dbReference>
<keyword evidence="5" id="KW-1185">Reference proteome</keyword>
<dbReference type="RefSeq" id="WP_139599486.1">
    <property type="nucleotide sequence ID" value="NZ_VDDC01000042.1"/>
</dbReference>